<dbReference type="Pfam" id="PF08279">
    <property type="entry name" value="HTH_11"/>
    <property type="match status" value="1"/>
</dbReference>
<dbReference type="PROSITE" id="PS00894">
    <property type="entry name" value="HTH_DEOR_1"/>
    <property type="match status" value="1"/>
</dbReference>
<evidence type="ECO:0000256" key="1">
    <source>
        <dbReference type="ARBA" id="ARBA00023015"/>
    </source>
</evidence>
<accession>A6GAF2</accession>
<dbReference type="PANTHER" id="PTHR34580:SF3">
    <property type="entry name" value="PROTEIN PAFB"/>
    <property type="match status" value="1"/>
</dbReference>
<keyword evidence="1" id="KW-0805">Transcription regulation</keyword>
<dbReference type="Pfam" id="PF25583">
    <property type="entry name" value="WCX"/>
    <property type="match status" value="1"/>
</dbReference>
<dbReference type="InterPro" id="IPR018356">
    <property type="entry name" value="Tscrpt_reg_HTH_DeoR_CS"/>
</dbReference>
<dbReference type="InterPro" id="IPR026881">
    <property type="entry name" value="WYL_dom"/>
</dbReference>
<dbReference type="Proteomes" id="UP000005801">
    <property type="component" value="Unassembled WGS sequence"/>
</dbReference>
<dbReference type="SMART" id="SM00420">
    <property type="entry name" value="HTH_DEOR"/>
    <property type="match status" value="1"/>
</dbReference>
<dbReference type="InterPro" id="IPR036390">
    <property type="entry name" value="WH_DNA-bd_sf"/>
</dbReference>
<evidence type="ECO:0000313" key="5">
    <source>
        <dbReference type="EMBL" id="EDM77140.1"/>
    </source>
</evidence>
<dbReference type="InterPro" id="IPR057727">
    <property type="entry name" value="WCX_dom"/>
</dbReference>
<reference evidence="5 6" key="1">
    <citation type="submission" date="2007-06" db="EMBL/GenBank/DDBJ databases">
        <authorList>
            <person name="Shimkets L."/>
            <person name="Ferriera S."/>
            <person name="Johnson J."/>
            <person name="Kravitz S."/>
            <person name="Beeson K."/>
            <person name="Sutton G."/>
            <person name="Rogers Y.-H."/>
            <person name="Friedman R."/>
            <person name="Frazier M."/>
            <person name="Venter J.C."/>
        </authorList>
    </citation>
    <scope>NUCLEOTIDE SEQUENCE [LARGE SCALE GENOMIC DNA]</scope>
    <source>
        <strain evidence="5 6">SIR-1</strain>
    </source>
</reference>
<sequence>MVGTSARLLRLLALLQSRGFWSGAELAERLEVTERTVRRDVERLRSLGYPVNSSVGVAGGYQLGAGASLPPLHLDDEEALAVAVALRTAAVGNVVGVEQAALRAMAKLEAVLPKRLRRRIAALHESVAPMYVETPRVRPEVLSALAAACRNHRQAAFRYADGRGRVSERATQPHGVVHTGWRWYLAAFDEGRDDWRTFRLDRIEGEVSLGGRFTPRVIPGGDAAAYVSSSVSSRTHRYRGRVLIHAPVERVRGRMSALAGELRRVDAQRCRLEFGASELSTIAIYVVALGEEFEVEDPPELRRELDELAARIRRSVESN</sequence>
<dbReference type="eggNOG" id="COG2378">
    <property type="taxonomic scope" value="Bacteria"/>
</dbReference>
<dbReference type="Pfam" id="PF13280">
    <property type="entry name" value="WYL"/>
    <property type="match status" value="1"/>
</dbReference>
<evidence type="ECO:0000256" key="3">
    <source>
        <dbReference type="ARBA" id="ARBA00023163"/>
    </source>
</evidence>
<dbReference type="SUPFAM" id="SSF46785">
    <property type="entry name" value="Winged helix' DNA-binding domain"/>
    <property type="match status" value="1"/>
</dbReference>
<proteinExistence type="predicted"/>
<evidence type="ECO:0000256" key="2">
    <source>
        <dbReference type="ARBA" id="ARBA00023125"/>
    </source>
</evidence>
<evidence type="ECO:0000259" key="4">
    <source>
        <dbReference type="PROSITE" id="PS51000"/>
    </source>
</evidence>
<dbReference type="RefSeq" id="WP_006973694.1">
    <property type="nucleotide sequence ID" value="NZ_ABCS01000051.1"/>
</dbReference>
<dbReference type="PROSITE" id="PS51000">
    <property type="entry name" value="HTH_DEOR_2"/>
    <property type="match status" value="1"/>
</dbReference>
<dbReference type="GO" id="GO:0003700">
    <property type="term" value="F:DNA-binding transcription factor activity"/>
    <property type="evidence" value="ECO:0007669"/>
    <property type="project" value="InterPro"/>
</dbReference>
<protein>
    <recommendedName>
        <fullName evidence="4">HTH deoR-type domain-containing protein</fullName>
    </recommendedName>
</protein>
<comment type="caution">
    <text evidence="5">The sequence shown here is derived from an EMBL/GenBank/DDBJ whole genome shotgun (WGS) entry which is preliminary data.</text>
</comment>
<dbReference type="InterPro" id="IPR028349">
    <property type="entry name" value="PafC-like"/>
</dbReference>
<dbReference type="InterPro" id="IPR013196">
    <property type="entry name" value="HTH_11"/>
</dbReference>
<dbReference type="PANTHER" id="PTHR34580">
    <property type="match status" value="1"/>
</dbReference>
<evidence type="ECO:0000313" key="6">
    <source>
        <dbReference type="Proteomes" id="UP000005801"/>
    </source>
</evidence>
<dbReference type="GO" id="GO:0003677">
    <property type="term" value="F:DNA binding"/>
    <property type="evidence" value="ECO:0007669"/>
    <property type="project" value="UniProtKB-KW"/>
</dbReference>
<gene>
    <name evidence="5" type="ORF">PPSIR1_30696</name>
</gene>
<dbReference type="PROSITE" id="PS52050">
    <property type="entry name" value="WYL"/>
    <property type="match status" value="1"/>
</dbReference>
<dbReference type="InterPro" id="IPR001034">
    <property type="entry name" value="DeoR_HTH"/>
</dbReference>
<dbReference type="Gene3D" id="1.10.10.10">
    <property type="entry name" value="Winged helix-like DNA-binding domain superfamily/Winged helix DNA-binding domain"/>
    <property type="match status" value="1"/>
</dbReference>
<dbReference type="EMBL" id="ABCS01000051">
    <property type="protein sequence ID" value="EDM77140.1"/>
    <property type="molecule type" value="Genomic_DNA"/>
</dbReference>
<keyword evidence="3" id="KW-0804">Transcription</keyword>
<organism evidence="5 6">
    <name type="scientific">Plesiocystis pacifica SIR-1</name>
    <dbReference type="NCBI Taxonomy" id="391625"/>
    <lineage>
        <taxon>Bacteria</taxon>
        <taxon>Pseudomonadati</taxon>
        <taxon>Myxococcota</taxon>
        <taxon>Polyangia</taxon>
        <taxon>Nannocystales</taxon>
        <taxon>Nannocystaceae</taxon>
        <taxon>Plesiocystis</taxon>
    </lineage>
</organism>
<keyword evidence="2" id="KW-0238">DNA-binding</keyword>
<dbReference type="AlphaFoldDB" id="A6GAF2"/>
<dbReference type="InterPro" id="IPR036388">
    <property type="entry name" value="WH-like_DNA-bd_sf"/>
</dbReference>
<dbReference type="PIRSF" id="PIRSF016838">
    <property type="entry name" value="PafC"/>
    <property type="match status" value="1"/>
</dbReference>
<dbReference type="InterPro" id="IPR051534">
    <property type="entry name" value="CBASS_pafABC_assoc_protein"/>
</dbReference>
<feature type="domain" description="HTH deoR-type" evidence="4">
    <location>
        <begin position="4"/>
        <end position="59"/>
    </location>
</feature>
<keyword evidence="6" id="KW-1185">Reference proteome</keyword>
<name>A6GAF2_9BACT</name>
<dbReference type="STRING" id="391625.PPSIR1_30696"/>